<evidence type="ECO:0000256" key="1">
    <source>
        <dbReference type="SAM" id="MobiDB-lite"/>
    </source>
</evidence>
<evidence type="ECO:0000313" key="2">
    <source>
        <dbReference type="EMBL" id="VDD30465.1"/>
    </source>
</evidence>
<reference evidence="2" key="1">
    <citation type="submission" date="2018-11" db="EMBL/GenBank/DDBJ databases">
        <authorList>
            <consortium name="Genoscope - CEA"/>
            <person name="William W."/>
        </authorList>
    </citation>
    <scope>NUCLEOTIDE SEQUENCE</scope>
</reference>
<feature type="compositionally biased region" description="Polar residues" evidence="1">
    <location>
        <begin position="15"/>
        <end position="33"/>
    </location>
</feature>
<gene>
    <name evidence="2" type="ORF">BOLC9T55788H</name>
</gene>
<dbReference type="EMBL" id="LR031875">
    <property type="protein sequence ID" value="VDD30465.1"/>
    <property type="molecule type" value="Genomic_DNA"/>
</dbReference>
<name>A0A3P6E8H7_BRAOL</name>
<feature type="compositionally biased region" description="Basic and acidic residues" evidence="1">
    <location>
        <begin position="1"/>
        <end position="11"/>
    </location>
</feature>
<proteinExistence type="predicted"/>
<sequence length="33" mass="4117">MPRQSELRFERFQFSLETNQRNPGHQQSMSRRH</sequence>
<accession>A0A3P6E8H7</accession>
<feature type="region of interest" description="Disordered" evidence="1">
    <location>
        <begin position="1"/>
        <end position="33"/>
    </location>
</feature>
<dbReference type="AlphaFoldDB" id="A0A3P6E8H7"/>
<organism evidence="2">
    <name type="scientific">Brassica oleracea</name>
    <name type="common">Wild cabbage</name>
    <dbReference type="NCBI Taxonomy" id="3712"/>
    <lineage>
        <taxon>Eukaryota</taxon>
        <taxon>Viridiplantae</taxon>
        <taxon>Streptophyta</taxon>
        <taxon>Embryophyta</taxon>
        <taxon>Tracheophyta</taxon>
        <taxon>Spermatophyta</taxon>
        <taxon>Magnoliopsida</taxon>
        <taxon>eudicotyledons</taxon>
        <taxon>Gunneridae</taxon>
        <taxon>Pentapetalae</taxon>
        <taxon>rosids</taxon>
        <taxon>malvids</taxon>
        <taxon>Brassicales</taxon>
        <taxon>Brassicaceae</taxon>
        <taxon>Brassiceae</taxon>
        <taxon>Brassica</taxon>
    </lineage>
</organism>
<protein>
    <submittedName>
        <fullName evidence="2">Uncharacterized protein</fullName>
    </submittedName>
</protein>